<evidence type="ECO:0000256" key="5">
    <source>
        <dbReference type="RuleBase" id="RU004168"/>
    </source>
</evidence>
<feature type="domain" description="Acylphosphatase-like" evidence="6">
    <location>
        <begin position="6"/>
        <end position="93"/>
    </location>
</feature>
<dbReference type="PANTHER" id="PTHR47268:SF4">
    <property type="entry name" value="ACYLPHOSPHATASE"/>
    <property type="match status" value="1"/>
</dbReference>
<feature type="active site" evidence="4">
    <location>
        <position position="39"/>
    </location>
</feature>
<gene>
    <name evidence="7" type="ORF">A3C86_02260</name>
</gene>
<evidence type="ECO:0000256" key="1">
    <source>
        <dbReference type="ARBA" id="ARBA00005614"/>
    </source>
</evidence>
<keyword evidence="4" id="KW-0378">Hydrolase</keyword>
<dbReference type="AlphaFoldDB" id="A0A1F6DBN4"/>
<sequence>MGTMTELRACVHGRVQFVMFRDFTQRTARRLGIKGFVRNRDDGTVEVVAHGEKSALEKLLEALHRGSLLSRVDSVESEWRVPEKKYVDFDIVC</sequence>
<dbReference type="SUPFAM" id="SSF54975">
    <property type="entry name" value="Acylphosphatase/BLUF domain-like"/>
    <property type="match status" value="1"/>
</dbReference>
<dbReference type="EMBL" id="MFLD01000034">
    <property type="protein sequence ID" value="OGG58805.1"/>
    <property type="molecule type" value="Genomic_DNA"/>
</dbReference>
<dbReference type="InterPro" id="IPR001792">
    <property type="entry name" value="Acylphosphatase-like_dom"/>
</dbReference>
<accession>A0A1F6DBN4</accession>
<evidence type="ECO:0000256" key="4">
    <source>
        <dbReference type="PROSITE-ProRule" id="PRU00520"/>
    </source>
</evidence>
<dbReference type="Proteomes" id="UP000178042">
    <property type="component" value="Unassembled WGS sequence"/>
</dbReference>
<evidence type="ECO:0000256" key="2">
    <source>
        <dbReference type="ARBA" id="ARBA00012150"/>
    </source>
</evidence>
<reference evidence="7 8" key="1">
    <citation type="journal article" date="2016" name="Nat. Commun.">
        <title>Thousands of microbial genomes shed light on interconnected biogeochemical processes in an aquifer system.</title>
        <authorList>
            <person name="Anantharaman K."/>
            <person name="Brown C.T."/>
            <person name="Hug L.A."/>
            <person name="Sharon I."/>
            <person name="Castelle C.J."/>
            <person name="Probst A.J."/>
            <person name="Thomas B.C."/>
            <person name="Singh A."/>
            <person name="Wilkins M.J."/>
            <person name="Karaoz U."/>
            <person name="Brodie E.L."/>
            <person name="Williams K.H."/>
            <person name="Hubbard S.S."/>
            <person name="Banfield J.F."/>
        </authorList>
    </citation>
    <scope>NUCLEOTIDE SEQUENCE [LARGE SCALE GENOMIC DNA]</scope>
</reference>
<organism evidence="7 8">
    <name type="scientific">Candidatus Kaiserbacteria bacterium RIFCSPHIGHO2_02_FULL_49_16</name>
    <dbReference type="NCBI Taxonomy" id="1798490"/>
    <lineage>
        <taxon>Bacteria</taxon>
        <taxon>Candidatus Kaiseribacteriota</taxon>
    </lineage>
</organism>
<evidence type="ECO:0000256" key="3">
    <source>
        <dbReference type="ARBA" id="ARBA00047645"/>
    </source>
</evidence>
<comment type="catalytic activity">
    <reaction evidence="3 4">
        <text>an acyl phosphate + H2O = a carboxylate + phosphate + H(+)</text>
        <dbReference type="Rhea" id="RHEA:14965"/>
        <dbReference type="ChEBI" id="CHEBI:15377"/>
        <dbReference type="ChEBI" id="CHEBI:15378"/>
        <dbReference type="ChEBI" id="CHEBI:29067"/>
        <dbReference type="ChEBI" id="CHEBI:43474"/>
        <dbReference type="ChEBI" id="CHEBI:59918"/>
        <dbReference type="EC" id="3.6.1.7"/>
    </reaction>
</comment>
<dbReference type="EC" id="3.6.1.7" evidence="2 4"/>
<dbReference type="Pfam" id="PF00708">
    <property type="entry name" value="Acylphosphatase"/>
    <property type="match status" value="1"/>
</dbReference>
<dbReference type="InterPro" id="IPR036046">
    <property type="entry name" value="Acylphosphatase-like_dom_sf"/>
</dbReference>
<proteinExistence type="inferred from homology"/>
<feature type="active site" evidence="4">
    <location>
        <position position="21"/>
    </location>
</feature>
<comment type="similarity">
    <text evidence="1 5">Belongs to the acylphosphatase family.</text>
</comment>
<evidence type="ECO:0000313" key="8">
    <source>
        <dbReference type="Proteomes" id="UP000178042"/>
    </source>
</evidence>
<dbReference type="Gene3D" id="3.30.70.100">
    <property type="match status" value="1"/>
</dbReference>
<dbReference type="PANTHER" id="PTHR47268">
    <property type="entry name" value="ACYLPHOSPHATASE"/>
    <property type="match status" value="1"/>
</dbReference>
<dbReference type="GO" id="GO:0003998">
    <property type="term" value="F:acylphosphatase activity"/>
    <property type="evidence" value="ECO:0007669"/>
    <property type="project" value="UniProtKB-EC"/>
</dbReference>
<dbReference type="InterPro" id="IPR020456">
    <property type="entry name" value="Acylphosphatase"/>
</dbReference>
<evidence type="ECO:0000313" key="7">
    <source>
        <dbReference type="EMBL" id="OGG58805.1"/>
    </source>
</evidence>
<dbReference type="PROSITE" id="PS51160">
    <property type="entry name" value="ACYLPHOSPHATASE_3"/>
    <property type="match status" value="1"/>
</dbReference>
<dbReference type="PROSITE" id="PS00151">
    <property type="entry name" value="ACYLPHOSPHATASE_2"/>
    <property type="match status" value="1"/>
</dbReference>
<protein>
    <recommendedName>
        <fullName evidence="2 4">acylphosphatase</fullName>
        <ecNumber evidence="2 4">3.6.1.7</ecNumber>
    </recommendedName>
</protein>
<dbReference type="InterPro" id="IPR017968">
    <property type="entry name" value="Acylphosphatase_CS"/>
</dbReference>
<evidence type="ECO:0000259" key="6">
    <source>
        <dbReference type="PROSITE" id="PS51160"/>
    </source>
</evidence>
<name>A0A1F6DBN4_9BACT</name>
<comment type="caution">
    <text evidence="7">The sequence shown here is derived from an EMBL/GenBank/DDBJ whole genome shotgun (WGS) entry which is preliminary data.</text>
</comment>